<dbReference type="EMBL" id="CAJVRM010000055">
    <property type="protein sequence ID" value="CAG8972750.1"/>
    <property type="molecule type" value="Genomic_DNA"/>
</dbReference>
<evidence type="ECO:0000256" key="1">
    <source>
        <dbReference type="ARBA" id="ARBA00004141"/>
    </source>
</evidence>
<comment type="similarity">
    <text evidence="5">Belongs to the SAT4 family.</text>
</comment>
<accession>A0A9N9PYF4</accession>
<evidence type="ECO:0000313" key="9">
    <source>
        <dbReference type="EMBL" id="CAG8972750.1"/>
    </source>
</evidence>
<feature type="compositionally biased region" description="Basic and acidic residues" evidence="6">
    <location>
        <begin position="339"/>
        <end position="353"/>
    </location>
</feature>
<dbReference type="Proteomes" id="UP000701801">
    <property type="component" value="Unassembled WGS sequence"/>
</dbReference>
<name>A0A9N9PYF4_9HELO</name>
<evidence type="ECO:0000256" key="5">
    <source>
        <dbReference type="ARBA" id="ARBA00038359"/>
    </source>
</evidence>
<proteinExistence type="inferred from homology"/>
<comment type="caution">
    <text evidence="9">The sequence shown here is derived from an EMBL/GenBank/DDBJ whole genome shotgun (WGS) entry which is preliminary data.</text>
</comment>
<evidence type="ECO:0000259" key="8">
    <source>
        <dbReference type="Pfam" id="PF20684"/>
    </source>
</evidence>
<feature type="domain" description="Rhodopsin" evidence="8">
    <location>
        <begin position="53"/>
        <end position="288"/>
    </location>
</feature>
<organism evidence="9 10">
    <name type="scientific">Hymenoscyphus albidus</name>
    <dbReference type="NCBI Taxonomy" id="595503"/>
    <lineage>
        <taxon>Eukaryota</taxon>
        <taxon>Fungi</taxon>
        <taxon>Dikarya</taxon>
        <taxon>Ascomycota</taxon>
        <taxon>Pezizomycotina</taxon>
        <taxon>Leotiomycetes</taxon>
        <taxon>Helotiales</taxon>
        <taxon>Helotiaceae</taxon>
        <taxon>Hymenoscyphus</taxon>
    </lineage>
</organism>
<feature type="transmembrane region" description="Helical" evidence="7">
    <location>
        <begin position="150"/>
        <end position="173"/>
    </location>
</feature>
<feature type="transmembrane region" description="Helical" evidence="7">
    <location>
        <begin position="259"/>
        <end position="288"/>
    </location>
</feature>
<keyword evidence="2 7" id="KW-0812">Transmembrane</keyword>
<reference evidence="9" key="1">
    <citation type="submission" date="2021-07" db="EMBL/GenBank/DDBJ databases">
        <authorList>
            <person name="Durling M."/>
        </authorList>
    </citation>
    <scope>NUCLEOTIDE SEQUENCE</scope>
</reference>
<dbReference type="InterPro" id="IPR052337">
    <property type="entry name" value="SAT4-like"/>
</dbReference>
<feature type="transmembrane region" description="Helical" evidence="7">
    <location>
        <begin position="69"/>
        <end position="90"/>
    </location>
</feature>
<feature type="transmembrane region" description="Helical" evidence="7">
    <location>
        <begin position="120"/>
        <end position="138"/>
    </location>
</feature>
<dbReference type="PANTHER" id="PTHR33048:SF158">
    <property type="entry name" value="MEMBRANE PROTEIN PTH11-LIKE, PUTATIVE-RELATED"/>
    <property type="match status" value="1"/>
</dbReference>
<dbReference type="GO" id="GO:0016020">
    <property type="term" value="C:membrane"/>
    <property type="evidence" value="ECO:0007669"/>
    <property type="project" value="UniProtKB-SubCell"/>
</dbReference>
<feature type="region of interest" description="Disordered" evidence="6">
    <location>
        <begin position="315"/>
        <end position="353"/>
    </location>
</feature>
<feature type="transmembrane region" description="Helical" evidence="7">
    <location>
        <begin position="36"/>
        <end position="57"/>
    </location>
</feature>
<comment type="subcellular location">
    <subcellularLocation>
        <location evidence="1">Membrane</location>
        <topology evidence="1">Multi-pass membrane protein</topology>
    </subcellularLocation>
</comment>
<dbReference type="OrthoDB" id="444631at2759"/>
<dbReference type="PANTHER" id="PTHR33048">
    <property type="entry name" value="PTH11-LIKE INTEGRAL MEMBRANE PROTEIN (AFU_ORTHOLOGUE AFUA_5G11245)"/>
    <property type="match status" value="1"/>
</dbReference>
<evidence type="ECO:0000256" key="3">
    <source>
        <dbReference type="ARBA" id="ARBA00022989"/>
    </source>
</evidence>
<feature type="transmembrane region" description="Helical" evidence="7">
    <location>
        <begin position="225"/>
        <end position="247"/>
    </location>
</feature>
<keyword evidence="3 7" id="KW-1133">Transmembrane helix</keyword>
<gene>
    <name evidence="9" type="ORF">HYALB_00006841</name>
</gene>
<dbReference type="InterPro" id="IPR049326">
    <property type="entry name" value="Rhodopsin_dom_fungi"/>
</dbReference>
<keyword evidence="10" id="KW-1185">Reference proteome</keyword>
<dbReference type="Pfam" id="PF20684">
    <property type="entry name" value="Fung_rhodopsin"/>
    <property type="match status" value="1"/>
</dbReference>
<evidence type="ECO:0000313" key="10">
    <source>
        <dbReference type="Proteomes" id="UP000701801"/>
    </source>
</evidence>
<sequence>MTSSIPSEVLAQYPALAPPPGVEPNLNIPESRAHSVIVASGVFTAILLIFVILRMYAKVFVSKSVGWEDAACVMGTIFSVGYVGLVSHVFHSGIGAHQWNVHLTVFFNETTVKELKATNFLSSPMMIFAKLSVLLLFFRLFATTKSFRNWIYFGIFTILLNHVGGVLLAVFLCLSSDPIVYAKCSEKTVILDVVISVINIISDFCILLLPLLVISQLRMNGRKKVGLCAVFMTGLDACISSVVGLIYRVVQWHSDDTSWWLGPLLVLSLLEVNMTLITGCMPLIPVIFKNNNLSLESFLSSRFFTLLSLRTKRSSNYESDDAPSKPISRENYVEMGNRNSKDKGFKAGDGDVV</sequence>
<keyword evidence="4 7" id="KW-0472">Membrane</keyword>
<evidence type="ECO:0000256" key="6">
    <source>
        <dbReference type="SAM" id="MobiDB-lite"/>
    </source>
</evidence>
<feature type="transmembrane region" description="Helical" evidence="7">
    <location>
        <begin position="193"/>
        <end position="213"/>
    </location>
</feature>
<evidence type="ECO:0000256" key="2">
    <source>
        <dbReference type="ARBA" id="ARBA00022692"/>
    </source>
</evidence>
<evidence type="ECO:0000256" key="7">
    <source>
        <dbReference type="SAM" id="Phobius"/>
    </source>
</evidence>
<evidence type="ECO:0000256" key="4">
    <source>
        <dbReference type="ARBA" id="ARBA00023136"/>
    </source>
</evidence>
<protein>
    <recommendedName>
        <fullName evidence="8">Rhodopsin domain-containing protein</fullName>
    </recommendedName>
</protein>
<dbReference type="AlphaFoldDB" id="A0A9N9PYF4"/>